<proteinExistence type="inferred from homology"/>
<feature type="transmembrane region" description="Helical" evidence="9">
    <location>
        <begin position="38"/>
        <end position="59"/>
    </location>
</feature>
<dbReference type="PANTHER" id="PTHR23137:SF6">
    <property type="entry name" value="VESICLE TRANSPORT PROTEIN"/>
    <property type="match status" value="1"/>
</dbReference>
<evidence type="ECO:0000256" key="8">
    <source>
        <dbReference type="ARBA" id="ARBA00025800"/>
    </source>
</evidence>
<accession>A0A7R8X1P7</accession>
<dbReference type="OrthoDB" id="73614at2759"/>
<dbReference type="Proteomes" id="UP000677054">
    <property type="component" value="Unassembled WGS sequence"/>
</dbReference>
<comment type="function">
    <text evidence="1 9">May be involved in fusion of retrograde transport vesicles derived from an endocytic compartment with the Golgi complex.</text>
</comment>
<dbReference type="GO" id="GO:0015031">
    <property type="term" value="P:protein transport"/>
    <property type="evidence" value="ECO:0007669"/>
    <property type="project" value="UniProtKB-KW"/>
</dbReference>
<keyword evidence="3 9" id="KW-0813">Transport</keyword>
<dbReference type="AlphaFoldDB" id="A0A7R8X1P7"/>
<dbReference type="InterPro" id="IPR007305">
    <property type="entry name" value="Vesicle_transpt_Got1/SFT2"/>
</dbReference>
<evidence type="ECO:0000256" key="5">
    <source>
        <dbReference type="ARBA" id="ARBA00022927"/>
    </source>
</evidence>
<name>A0A7R8X1P7_9CRUS</name>
<feature type="transmembrane region" description="Helical" evidence="9">
    <location>
        <begin position="98"/>
        <end position="122"/>
    </location>
</feature>
<evidence type="ECO:0000256" key="7">
    <source>
        <dbReference type="ARBA" id="ARBA00023136"/>
    </source>
</evidence>
<evidence type="ECO:0000256" key="6">
    <source>
        <dbReference type="ARBA" id="ARBA00022989"/>
    </source>
</evidence>
<keyword evidence="4 9" id="KW-0812">Transmembrane</keyword>
<evidence type="ECO:0000256" key="3">
    <source>
        <dbReference type="ARBA" id="ARBA00022448"/>
    </source>
</evidence>
<protein>
    <recommendedName>
        <fullName evidence="9">Vesicle transport protein</fullName>
    </recommendedName>
</protein>
<evidence type="ECO:0000313" key="11">
    <source>
        <dbReference type="Proteomes" id="UP000677054"/>
    </source>
</evidence>
<evidence type="ECO:0000256" key="1">
    <source>
        <dbReference type="ARBA" id="ARBA00003566"/>
    </source>
</evidence>
<keyword evidence="7 9" id="KW-0472">Membrane</keyword>
<sequence length="163" mass="18048">MDKLRRVLNGNEEADEERGTLATIVDSSTLSWSTRVKGFIACFILGWVISLLGVVVMFISGGTNLLGFALLYTFGNVVALSSTFFLMGPWNQLKKMFAATRAVATVVMLVALILTLLAAIWWKNKGLVILFLIIQFFSMLWYSLSYIPFARDAVLKCFGSCLG</sequence>
<keyword evidence="5 9" id="KW-0653">Protein transport</keyword>
<dbReference type="GO" id="GO:0005737">
    <property type="term" value="C:cytoplasm"/>
    <property type="evidence" value="ECO:0007669"/>
    <property type="project" value="UniProtKB-ARBA"/>
</dbReference>
<keyword evidence="11" id="KW-1185">Reference proteome</keyword>
<reference evidence="10" key="1">
    <citation type="submission" date="2020-11" db="EMBL/GenBank/DDBJ databases">
        <authorList>
            <person name="Tran Van P."/>
        </authorList>
    </citation>
    <scope>NUCLEOTIDE SEQUENCE</scope>
</reference>
<evidence type="ECO:0000313" key="10">
    <source>
        <dbReference type="EMBL" id="CAD7242324.1"/>
    </source>
</evidence>
<comment type="subcellular location">
    <subcellularLocation>
        <location evidence="2 9">Membrane</location>
        <topology evidence="2 9">Multi-pass membrane protein</topology>
    </subcellularLocation>
</comment>
<feature type="transmembrane region" description="Helical" evidence="9">
    <location>
        <begin position="128"/>
        <end position="149"/>
    </location>
</feature>
<dbReference type="Pfam" id="PF04178">
    <property type="entry name" value="Got1"/>
    <property type="match status" value="1"/>
</dbReference>
<dbReference type="EMBL" id="CAJPEV010000251">
    <property type="protein sequence ID" value="CAG0882982.1"/>
    <property type="molecule type" value="Genomic_DNA"/>
</dbReference>
<feature type="transmembrane region" description="Helical" evidence="9">
    <location>
        <begin position="65"/>
        <end position="86"/>
    </location>
</feature>
<organism evidence="10">
    <name type="scientific">Darwinula stevensoni</name>
    <dbReference type="NCBI Taxonomy" id="69355"/>
    <lineage>
        <taxon>Eukaryota</taxon>
        <taxon>Metazoa</taxon>
        <taxon>Ecdysozoa</taxon>
        <taxon>Arthropoda</taxon>
        <taxon>Crustacea</taxon>
        <taxon>Oligostraca</taxon>
        <taxon>Ostracoda</taxon>
        <taxon>Podocopa</taxon>
        <taxon>Podocopida</taxon>
        <taxon>Darwinulocopina</taxon>
        <taxon>Darwinuloidea</taxon>
        <taxon>Darwinulidae</taxon>
        <taxon>Darwinula</taxon>
    </lineage>
</organism>
<evidence type="ECO:0000256" key="9">
    <source>
        <dbReference type="RuleBase" id="RU363111"/>
    </source>
</evidence>
<dbReference type="InterPro" id="IPR011691">
    <property type="entry name" value="Vesicle_transpt_SFT2"/>
</dbReference>
<comment type="similarity">
    <text evidence="8 9">Belongs to the SFT2 family.</text>
</comment>
<keyword evidence="6 9" id="KW-1133">Transmembrane helix</keyword>
<dbReference type="GO" id="GO:0016020">
    <property type="term" value="C:membrane"/>
    <property type="evidence" value="ECO:0007669"/>
    <property type="project" value="UniProtKB-SubCell"/>
</dbReference>
<evidence type="ECO:0000256" key="4">
    <source>
        <dbReference type="ARBA" id="ARBA00022692"/>
    </source>
</evidence>
<gene>
    <name evidence="10" type="ORF">DSTB1V02_LOCUS2293</name>
</gene>
<dbReference type="PANTHER" id="PTHR23137">
    <property type="entry name" value="VESICLE TRANSPORT PROTEIN-RELATED"/>
    <property type="match status" value="1"/>
</dbReference>
<evidence type="ECO:0000256" key="2">
    <source>
        <dbReference type="ARBA" id="ARBA00004141"/>
    </source>
</evidence>
<dbReference type="GO" id="GO:0016192">
    <property type="term" value="P:vesicle-mediated transport"/>
    <property type="evidence" value="ECO:0007669"/>
    <property type="project" value="InterPro"/>
</dbReference>
<dbReference type="GO" id="GO:0012505">
    <property type="term" value="C:endomembrane system"/>
    <property type="evidence" value="ECO:0007669"/>
    <property type="project" value="UniProtKB-ARBA"/>
</dbReference>
<dbReference type="EMBL" id="LR899768">
    <property type="protein sequence ID" value="CAD7242324.1"/>
    <property type="molecule type" value="Genomic_DNA"/>
</dbReference>